<feature type="domain" description="MoaB/Mog" evidence="8">
    <location>
        <begin position="202"/>
        <end position="345"/>
    </location>
</feature>
<keyword evidence="7" id="KW-0479">Metal-binding</keyword>
<comment type="function">
    <text evidence="1 7">Catalyzes the insertion of molybdate into adenylated molybdopterin with the concomitant release of AMP.</text>
</comment>
<organism evidence="9 10">
    <name type="scientific">Cryptosporangium minutisporangium</name>
    <dbReference type="NCBI Taxonomy" id="113569"/>
    <lineage>
        <taxon>Bacteria</taxon>
        <taxon>Bacillati</taxon>
        <taxon>Actinomycetota</taxon>
        <taxon>Actinomycetes</taxon>
        <taxon>Cryptosporangiales</taxon>
        <taxon>Cryptosporangiaceae</taxon>
        <taxon>Cryptosporangium</taxon>
    </lineage>
</organism>
<comment type="caution">
    <text evidence="9">The sequence shown here is derived from an EMBL/GenBank/DDBJ whole genome shotgun (WGS) entry which is preliminary data.</text>
</comment>
<evidence type="ECO:0000259" key="8">
    <source>
        <dbReference type="SMART" id="SM00852"/>
    </source>
</evidence>
<dbReference type="InterPro" id="IPR036425">
    <property type="entry name" value="MoaB/Mog-like_dom_sf"/>
</dbReference>
<evidence type="ECO:0000256" key="7">
    <source>
        <dbReference type="RuleBase" id="RU365090"/>
    </source>
</evidence>
<dbReference type="Pfam" id="PF00994">
    <property type="entry name" value="MoCF_biosynth"/>
    <property type="match status" value="1"/>
</dbReference>
<dbReference type="CDD" id="cd00887">
    <property type="entry name" value="MoeA"/>
    <property type="match status" value="1"/>
</dbReference>
<dbReference type="SUPFAM" id="SSF53218">
    <property type="entry name" value="Molybdenum cofactor biosynthesis proteins"/>
    <property type="match status" value="1"/>
</dbReference>
<evidence type="ECO:0000256" key="3">
    <source>
        <dbReference type="ARBA" id="ARBA00010763"/>
    </source>
</evidence>
<dbReference type="InterPro" id="IPR036135">
    <property type="entry name" value="MoeA_linker/N_sf"/>
</dbReference>
<evidence type="ECO:0000256" key="2">
    <source>
        <dbReference type="ARBA" id="ARBA00005046"/>
    </source>
</evidence>
<dbReference type="InterPro" id="IPR001453">
    <property type="entry name" value="MoaB/Mog_dom"/>
</dbReference>
<dbReference type="InterPro" id="IPR036688">
    <property type="entry name" value="MoeA_C_domain_IV_sf"/>
</dbReference>
<evidence type="ECO:0000313" key="10">
    <source>
        <dbReference type="Proteomes" id="UP001501676"/>
    </source>
</evidence>
<dbReference type="NCBIfam" id="NF045515">
    <property type="entry name" value="Glp_gephyrin"/>
    <property type="match status" value="1"/>
</dbReference>
<keyword evidence="4 7" id="KW-0500">Molybdenum</keyword>
<evidence type="ECO:0000256" key="5">
    <source>
        <dbReference type="ARBA" id="ARBA00023150"/>
    </source>
</evidence>
<evidence type="ECO:0000256" key="4">
    <source>
        <dbReference type="ARBA" id="ARBA00022505"/>
    </source>
</evidence>
<reference evidence="10" key="1">
    <citation type="journal article" date="2019" name="Int. J. Syst. Evol. Microbiol.">
        <title>The Global Catalogue of Microorganisms (GCM) 10K type strain sequencing project: providing services to taxonomists for standard genome sequencing and annotation.</title>
        <authorList>
            <consortium name="The Broad Institute Genomics Platform"/>
            <consortium name="The Broad Institute Genome Sequencing Center for Infectious Disease"/>
            <person name="Wu L."/>
            <person name="Ma J."/>
        </authorList>
    </citation>
    <scope>NUCLEOTIDE SEQUENCE [LARGE SCALE GENOMIC DNA]</scope>
    <source>
        <strain evidence="10">JCM 9458</strain>
    </source>
</reference>
<comment type="catalytic activity">
    <reaction evidence="6">
        <text>adenylyl-molybdopterin + molybdate = Mo-molybdopterin + AMP + H(+)</text>
        <dbReference type="Rhea" id="RHEA:35047"/>
        <dbReference type="ChEBI" id="CHEBI:15378"/>
        <dbReference type="ChEBI" id="CHEBI:36264"/>
        <dbReference type="ChEBI" id="CHEBI:62727"/>
        <dbReference type="ChEBI" id="CHEBI:71302"/>
        <dbReference type="ChEBI" id="CHEBI:456215"/>
        <dbReference type="EC" id="2.10.1.1"/>
    </reaction>
</comment>
<dbReference type="EMBL" id="BAAAYN010000031">
    <property type="protein sequence ID" value="GAA3391405.1"/>
    <property type="molecule type" value="Genomic_DNA"/>
</dbReference>
<dbReference type="Gene3D" id="2.40.340.10">
    <property type="entry name" value="MoeA, C-terminal, domain IV"/>
    <property type="match status" value="1"/>
</dbReference>
<dbReference type="Proteomes" id="UP001501676">
    <property type="component" value="Unassembled WGS sequence"/>
</dbReference>
<dbReference type="Gene3D" id="3.90.105.10">
    <property type="entry name" value="Molybdopterin biosynthesis moea protein, domain 2"/>
    <property type="match status" value="1"/>
</dbReference>
<evidence type="ECO:0000313" key="9">
    <source>
        <dbReference type="EMBL" id="GAA3391405.1"/>
    </source>
</evidence>
<dbReference type="Pfam" id="PF03454">
    <property type="entry name" value="MoeA_C"/>
    <property type="match status" value="1"/>
</dbReference>
<name>A0ABP6T3I8_9ACTN</name>
<dbReference type="SMART" id="SM00852">
    <property type="entry name" value="MoCF_biosynth"/>
    <property type="match status" value="1"/>
</dbReference>
<comment type="cofactor">
    <cofactor evidence="7">
        <name>Mg(2+)</name>
        <dbReference type="ChEBI" id="CHEBI:18420"/>
    </cofactor>
</comment>
<keyword evidence="10" id="KW-1185">Reference proteome</keyword>
<dbReference type="InterPro" id="IPR038987">
    <property type="entry name" value="MoeA-like"/>
</dbReference>
<dbReference type="SUPFAM" id="SSF63867">
    <property type="entry name" value="MoeA C-terminal domain-like"/>
    <property type="match status" value="1"/>
</dbReference>
<dbReference type="SUPFAM" id="SSF63882">
    <property type="entry name" value="MoeA N-terminal region -like"/>
    <property type="match status" value="1"/>
</dbReference>
<dbReference type="RefSeq" id="WP_345730561.1">
    <property type="nucleotide sequence ID" value="NZ_BAAAYN010000031.1"/>
</dbReference>
<dbReference type="Gene3D" id="2.170.190.11">
    <property type="entry name" value="Molybdopterin biosynthesis moea protein, domain 3"/>
    <property type="match status" value="1"/>
</dbReference>
<protein>
    <recommendedName>
        <fullName evidence="7">Molybdopterin molybdenumtransferase</fullName>
        <ecNumber evidence="7">2.10.1.1</ecNumber>
    </recommendedName>
</protein>
<proteinExistence type="inferred from homology"/>
<dbReference type="InterPro" id="IPR005110">
    <property type="entry name" value="MoeA_linker/N"/>
</dbReference>
<evidence type="ECO:0000256" key="6">
    <source>
        <dbReference type="ARBA" id="ARBA00047317"/>
    </source>
</evidence>
<sequence length="434" mass="44322">MTGAGGLLGVRPELLGAAVQRFVDTALADLEQLRPLPMALLESLGVLLAEDVVAPGPVPAFDVAAVDGYAVRSHDTLGDAQWADDPSKHQPDVRLHVIGDLTAASWEPATVSAGASYTVTVGTPLPVGADAVVPGEATDGGLANVRIARVPQPGDGIRRRGSTVQAGTVLAPAGTRVTAATIALLASAGVESVLVSPPPRVLVAATGDELVDPSRPGAGASVPGRVVDVDSLGLAAAAREAGAHAHRVGIVPDEDEALRLLVEDHAHRADLLVTTGGTGGGHTDVLRRLFGLDDVVHFETLPLEPPLVVGYGRVGPSRMPVLCLPGDPAGALLGFELVLRPMLRRLAGATTLYRASVLAELTSPLTSRPGVREFRPARVVRSAERGYTATPLPGGEAFLTGFATANALLAVPEAASDVPTGAELPVLLLEGGPE</sequence>
<comment type="pathway">
    <text evidence="2 7">Cofactor biosynthesis; molybdopterin biosynthesis.</text>
</comment>
<keyword evidence="5 7" id="KW-0501">Molybdenum cofactor biosynthesis</keyword>
<dbReference type="PANTHER" id="PTHR10192">
    <property type="entry name" value="MOLYBDOPTERIN BIOSYNTHESIS PROTEIN"/>
    <property type="match status" value="1"/>
</dbReference>
<accession>A0ABP6T3I8</accession>
<keyword evidence="7" id="KW-0808">Transferase</keyword>
<dbReference type="EC" id="2.10.1.1" evidence="7"/>
<dbReference type="InterPro" id="IPR005111">
    <property type="entry name" value="MoeA_C_domain_IV"/>
</dbReference>
<dbReference type="PANTHER" id="PTHR10192:SF5">
    <property type="entry name" value="GEPHYRIN"/>
    <property type="match status" value="1"/>
</dbReference>
<dbReference type="Pfam" id="PF03453">
    <property type="entry name" value="MoeA_N"/>
    <property type="match status" value="1"/>
</dbReference>
<dbReference type="Gene3D" id="3.40.980.10">
    <property type="entry name" value="MoaB/Mog-like domain"/>
    <property type="match status" value="1"/>
</dbReference>
<evidence type="ECO:0000256" key="1">
    <source>
        <dbReference type="ARBA" id="ARBA00002901"/>
    </source>
</evidence>
<comment type="similarity">
    <text evidence="3 7">Belongs to the MoeA family.</text>
</comment>
<keyword evidence="7" id="KW-0460">Magnesium</keyword>
<gene>
    <name evidence="9" type="ORF">GCM10020369_49260</name>
</gene>